<name>A0ACD3B6F4_9AGAR</name>
<keyword evidence="2" id="KW-1185">Reference proteome</keyword>
<sequence length="335" mass="38913">MFSQLFPLAVYKEQFTPEEVQSVQKLHKAFLQDFKIRELQEIDVICQFLAVMVDYASASDGVVGSVSMPRYAMMAAGPSTILKLYEIHNTDIVLVPLQGPWGTPDTLEEAYWDNPLKGYLYEPLHAILEAQQANLSRREQKTVILDSSKDWPKGCDHCQGKSSLHCHFWNKDNWSLLKYGFDDFGTLRYPERFLKGLLPKNSTDWPFYASIFDKNFDYARFMHGLFEVKLELFAEWKPEDWLCSACVAIFISGNLNKLLSKLYRETWQKPGDSQRSNCSEGYNCKLQTMDSGHVKRWNHFHEPERAIPLRVQSRSNRDILAFLDEWDEGLDPEDE</sequence>
<gene>
    <name evidence="1" type="ORF">BDN72DRAFT_893840</name>
</gene>
<reference evidence="1 2" key="1">
    <citation type="journal article" date="2019" name="Nat. Ecol. Evol.">
        <title>Megaphylogeny resolves global patterns of mushroom evolution.</title>
        <authorList>
            <person name="Varga T."/>
            <person name="Krizsan K."/>
            <person name="Foldi C."/>
            <person name="Dima B."/>
            <person name="Sanchez-Garcia M."/>
            <person name="Sanchez-Ramirez S."/>
            <person name="Szollosi G.J."/>
            <person name="Szarkandi J.G."/>
            <person name="Papp V."/>
            <person name="Albert L."/>
            <person name="Andreopoulos W."/>
            <person name="Angelini C."/>
            <person name="Antonin V."/>
            <person name="Barry K.W."/>
            <person name="Bougher N.L."/>
            <person name="Buchanan P."/>
            <person name="Buyck B."/>
            <person name="Bense V."/>
            <person name="Catcheside P."/>
            <person name="Chovatia M."/>
            <person name="Cooper J."/>
            <person name="Damon W."/>
            <person name="Desjardin D."/>
            <person name="Finy P."/>
            <person name="Geml J."/>
            <person name="Haridas S."/>
            <person name="Hughes K."/>
            <person name="Justo A."/>
            <person name="Karasinski D."/>
            <person name="Kautmanova I."/>
            <person name="Kiss B."/>
            <person name="Kocsube S."/>
            <person name="Kotiranta H."/>
            <person name="LaButti K.M."/>
            <person name="Lechner B.E."/>
            <person name="Liimatainen K."/>
            <person name="Lipzen A."/>
            <person name="Lukacs Z."/>
            <person name="Mihaltcheva S."/>
            <person name="Morgado L.N."/>
            <person name="Niskanen T."/>
            <person name="Noordeloos M.E."/>
            <person name="Ohm R.A."/>
            <person name="Ortiz-Santana B."/>
            <person name="Ovrebo C."/>
            <person name="Racz N."/>
            <person name="Riley R."/>
            <person name="Savchenko A."/>
            <person name="Shiryaev A."/>
            <person name="Soop K."/>
            <person name="Spirin V."/>
            <person name="Szebenyi C."/>
            <person name="Tomsovsky M."/>
            <person name="Tulloss R.E."/>
            <person name="Uehling J."/>
            <person name="Grigoriev I.V."/>
            <person name="Vagvolgyi C."/>
            <person name="Papp T."/>
            <person name="Martin F.M."/>
            <person name="Miettinen O."/>
            <person name="Hibbett D.S."/>
            <person name="Nagy L.G."/>
        </authorList>
    </citation>
    <scope>NUCLEOTIDE SEQUENCE [LARGE SCALE GENOMIC DNA]</scope>
    <source>
        <strain evidence="1 2">NL-1719</strain>
    </source>
</reference>
<dbReference type="Proteomes" id="UP000308600">
    <property type="component" value="Unassembled WGS sequence"/>
</dbReference>
<organism evidence="1 2">
    <name type="scientific">Pluteus cervinus</name>
    <dbReference type="NCBI Taxonomy" id="181527"/>
    <lineage>
        <taxon>Eukaryota</taxon>
        <taxon>Fungi</taxon>
        <taxon>Dikarya</taxon>
        <taxon>Basidiomycota</taxon>
        <taxon>Agaricomycotina</taxon>
        <taxon>Agaricomycetes</taxon>
        <taxon>Agaricomycetidae</taxon>
        <taxon>Agaricales</taxon>
        <taxon>Pluteineae</taxon>
        <taxon>Pluteaceae</taxon>
        <taxon>Pluteus</taxon>
    </lineage>
</organism>
<accession>A0ACD3B6F4</accession>
<dbReference type="EMBL" id="ML208274">
    <property type="protein sequence ID" value="TFK73663.1"/>
    <property type="molecule type" value="Genomic_DNA"/>
</dbReference>
<evidence type="ECO:0000313" key="2">
    <source>
        <dbReference type="Proteomes" id="UP000308600"/>
    </source>
</evidence>
<evidence type="ECO:0000313" key="1">
    <source>
        <dbReference type="EMBL" id="TFK73663.1"/>
    </source>
</evidence>
<protein>
    <submittedName>
        <fullName evidence="1">Uncharacterized protein</fullName>
    </submittedName>
</protein>
<proteinExistence type="predicted"/>